<accession>A0A0A2FD96</accession>
<protein>
    <submittedName>
        <fullName evidence="1">Uncharacterized protein</fullName>
    </submittedName>
</protein>
<name>A0A0A2FD96_9PORP</name>
<dbReference type="EMBL" id="JRAI01000005">
    <property type="protein sequence ID" value="KGN88000.1"/>
    <property type="molecule type" value="Genomic_DNA"/>
</dbReference>
<reference evidence="1 2" key="1">
    <citation type="submission" date="2014-08" db="EMBL/GenBank/DDBJ databases">
        <title>Porphyromonas gulae strain:COT-052_OH1451 Genome sequencing.</title>
        <authorList>
            <person name="Wallis C."/>
            <person name="Deusch O."/>
            <person name="O'Flynn C."/>
            <person name="Davis I."/>
            <person name="Jospin G."/>
            <person name="Darling A.E."/>
            <person name="Coil D.A."/>
            <person name="Alexiev A."/>
            <person name="Horsfall A."/>
            <person name="Kirkwood N."/>
            <person name="Harris S."/>
            <person name="Eisen J.A."/>
        </authorList>
    </citation>
    <scope>NUCLEOTIDE SEQUENCE [LARGE SCALE GENOMIC DNA]</scope>
    <source>
        <strain evidence="2">COT-052 OH1451</strain>
    </source>
</reference>
<dbReference type="AlphaFoldDB" id="A0A0A2FD96"/>
<dbReference type="Proteomes" id="UP000030130">
    <property type="component" value="Unassembled WGS sequence"/>
</dbReference>
<evidence type="ECO:0000313" key="1">
    <source>
        <dbReference type="EMBL" id="KGN88000.1"/>
    </source>
</evidence>
<sequence>MATIHGRFSFKRRVSGSVSRCRIVGGTNLAVAVSESGAVVDPNLWVNADSAPRLWPEAYIAEGSTPILQFKRFDWYIDSYRITNDSSSIDAGASIGGGLSAGECFELIAGGGFSRDVILRFKREFFGTIHADRIIKFFGVVEQNGIDISLQATISTNRYLVASNVYDVNIIAIDGHMFSSTQQTLRFVPELRYGGVAVTSGVTFEWGWVVPQNSGGDTAGGDIADGFAPQSFTPYSGSGITLKDEDIAGNGAVLALRAKVNGQYVGYSYQPIVDVEDPVSLRLSSSMPTQDVEVGSGVNLVLSVSVVQGNNDITPEYEDAIWSWGVLANPGANQELVPVPDLSRTGKGLKTVTYPTTSLFDGSLENVDILISIE</sequence>
<organism evidence="1 2">
    <name type="scientific">Porphyromonas gulae</name>
    <dbReference type="NCBI Taxonomy" id="111105"/>
    <lineage>
        <taxon>Bacteria</taxon>
        <taxon>Pseudomonadati</taxon>
        <taxon>Bacteroidota</taxon>
        <taxon>Bacteroidia</taxon>
        <taxon>Bacteroidales</taxon>
        <taxon>Porphyromonadaceae</taxon>
        <taxon>Porphyromonas</taxon>
    </lineage>
</organism>
<gene>
    <name evidence="1" type="ORF">HR08_01005</name>
</gene>
<comment type="caution">
    <text evidence="1">The sequence shown here is derived from an EMBL/GenBank/DDBJ whole genome shotgun (WGS) entry which is preliminary data.</text>
</comment>
<evidence type="ECO:0000313" key="2">
    <source>
        <dbReference type="Proteomes" id="UP000030130"/>
    </source>
</evidence>
<proteinExistence type="predicted"/>